<dbReference type="GO" id="GO:0005524">
    <property type="term" value="F:ATP binding"/>
    <property type="evidence" value="ECO:0007669"/>
    <property type="project" value="UniProtKB-KW"/>
</dbReference>
<dbReference type="InterPro" id="IPR027417">
    <property type="entry name" value="P-loop_NTPase"/>
</dbReference>
<dbReference type="GO" id="GO:0016887">
    <property type="term" value="F:ATP hydrolysis activity"/>
    <property type="evidence" value="ECO:0007669"/>
    <property type="project" value="InterPro"/>
</dbReference>
<dbReference type="RefSeq" id="WP_210206512.1">
    <property type="nucleotide sequence ID" value="NZ_JAHBRY010000003.1"/>
</dbReference>
<dbReference type="EMBL" id="QJJK01000010">
    <property type="protein sequence ID" value="PXW55263.1"/>
    <property type="molecule type" value="Genomic_DNA"/>
</dbReference>
<comment type="similarity">
    <text evidence="2">Belongs to the ABC transporter superfamily.</text>
</comment>
<comment type="caution">
    <text evidence="7">The sequence shown here is derived from an EMBL/GenBank/DDBJ whole genome shotgun (WGS) entry which is preliminary data.</text>
</comment>
<accession>A0A2V3U1H2</accession>
<sequence length="284" mass="31465">MTSSAMTSVATTSSAVTPVLSVRDLHCSFETTRGRVHAVKGVSLDLHPGETLALVGESGCGKTTLARCILGLQKPTSGKVLLDGNNLVGLSRREARRHRPRMQCVFQDPFASLNPRKRVEDLIREPLDVQGIGTAVERRRQVLELMERVGLRPDWGRRFPHEFSGGQRQRIGIARALSLRPAVLICDEPVSALDVSVQAQIVNLLWELQRDLGMSYLFITHDLMLVENFADRVAMMYQGQIVEEGPALDVWRNPQHAFTRSLIDAIPIPDPDVRLGSGRSAFAE</sequence>
<dbReference type="PROSITE" id="PS00211">
    <property type="entry name" value="ABC_TRANSPORTER_1"/>
    <property type="match status" value="1"/>
</dbReference>
<gene>
    <name evidence="7" type="ORF">C7450_110202</name>
</gene>
<dbReference type="Proteomes" id="UP000248021">
    <property type="component" value="Unassembled WGS sequence"/>
</dbReference>
<dbReference type="SUPFAM" id="SSF52540">
    <property type="entry name" value="P-loop containing nucleoside triphosphate hydrolases"/>
    <property type="match status" value="1"/>
</dbReference>
<keyword evidence="4" id="KW-0547">Nucleotide-binding</keyword>
<dbReference type="FunFam" id="3.40.50.300:FF:000016">
    <property type="entry name" value="Oligopeptide ABC transporter ATP-binding component"/>
    <property type="match status" value="1"/>
</dbReference>
<dbReference type="InterPro" id="IPR017871">
    <property type="entry name" value="ABC_transporter-like_CS"/>
</dbReference>
<protein>
    <submittedName>
        <fullName evidence="7">Oligopeptide transport system ATP-binding protein</fullName>
    </submittedName>
</protein>
<dbReference type="InterPro" id="IPR050319">
    <property type="entry name" value="ABC_transp_ATP-bind"/>
</dbReference>
<evidence type="ECO:0000259" key="6">
    <source>
        <dbReference type="PROSITE" id="PS50893"/>
    </source>
</evidence>
<feature type="domain" description="ABC transporter" evidence="6">
    <location>
        <begin position="20"/>
        <end position="263"/>
    </location>
</feature>
<evidence type="ECO:0000313" key="7">
    <source>
        <dbReference type="EMBL" id="PXW55263.1"/>
    </source>
</evidence>
<evidence type="ECO:0000256" key="2">
    <source>
        <dbReference type="ARBA" id="ARBA00005417"/>
    </source>
</evidence>
<keyword evidence="8" id="KW-1185">Reference proteome</keyword>
<evidence type="ECO:0000256" key="1">
    <source>
        <dbReference type="ARBA" id="ARBA00004417"/>
    </source>
</evidence>
<dbReference type="PANTHER" id="PTHR43776:SF7">
    <property type="entry name" value="D,D-DIPEPTIDE TRANSPORT ATP-BINDING PROTEIN DDPF-RELATED"/>
    <property type="match status" value="1"/>
</dbReference>
<evidence type="ECO:0000256" key="3">
    <source>
        <dbReference type="ARBA" id="ARBA00022448"/>
    </source>
</evidence>
<evidence type="ECO:0000313" key="8">
    <source>
        <dbReference type="Proteomes" id="UP000248021"/>
    </source>
</evidence>
<organism evidence="7 8">
    <name type="scientific">Chelatococcus asaccharovorans</name>
    <dbReference type="NCBI Taxonomy" id="28210"/>
    <lineage>
        <taxon>Bacteria</taxon>
        <taxon>Pseudomonadati</taxon>
        <taxon>Pseudomonadota</taxon>
        <taxon>Alphaproteobacteria</taxon>
        <taxon>Hyphomicrobiales</taxon>
        <taxon>Chelatococcaceae</taxon>
        <taxon>Chelatococcus</taxon>
    </lineage>
</organism>
<dbReference type="CDD" id="cd03257">
    <property type="entry name" value="ABC_NikE_OppD_transporters"/>
    <property type="match status" value="1"/>
</dbReference>
<evidence type="ECO:0000256" key="4">
    <source>
        <dbReference type="ARBA" id="ARBA00022741"/>
    </source>
</evidence>
<dbReference type="Gene3D" id="3.40.50.300">
    <property type="entry name" value="P-loop containing nucleotide triphosphate hydrolases"/>
    <property type="match status" value="1"/>
</dbReference>
<dbReference type="InterPro" id="IPR003593">
    <property type="entry name" value="AAA+_ATPase"/>
</dbReference>
<reference evidence="7 8" key="1">
    <citation type="submission" date="2018-05" db="EMBL/GenBank/DDBJ databases">
        <title>Genomic Encyclopedia of Type Strains, Phase IV (KMG-IV): sequencing the most valuable type-strain genomes for metagenomic binning, comparative biology and taxonomic classification.</title>
        <authorList>
            <person name="Goeker M."/>
        </authorList>
    </citation>
    <scope>NUCLEOTIDE SEQUENCE [LARGE SCALE GENOMIC DNA]</scope>
    <source>
        <strain evidence="7 8">DSM 6462</strain>
    </source>
</reference>
<dbReference type="Pfam" id="PF00005">
    <property type="entry name" value="ABC_tran"/>
    <property type="match status" value="1"/>
</dbReference>
<keyword evidence="3" id="KW-0813">Transport</keyword>
<dbReference type="AlphaFoldDB" id="A0A2V3U1H2"/>
<dbReference type="GO" id="GO:0005886">
    <property type="term" value="C:plasma membrane"/>
    <property type="evidence" value="ECO:0007669"/>
    <property type="project" value="UniProtKB-SubCell"/>
</dbReference>
<name>A0A2V3U1H2_9HYPH</name>
<dbReference type="InterPro" id="IPR003439">
    <property type="entry name" value="ABC_transporter-like_ATP-bd"/>
</dbReference>
<dbReference type="GO" id="GO:0055085">
    <property type="term" value="P:transmembrane transport"/>
    <property type="evidence" value="ECO:0007669"/>
    <property type="project" value="UniProtKB-ARBA"/>
</dbReference>
<evidence type="ECO:0000256" key="5">
    <source>
        <dbReference type="ARBA" id="ARBA00022840"/>
    </source>
</evidence>
<keyword evidence="5 7" id="KW-0067">ATP-binding</keyword>
<dbReference type="PROSITE" id="PS50893">
    <property type="entry name" value="ABC_TRANSPORTER_2"/>
    <property type="match status" value="1"/>
</dbReference>
<proteinExistence type="inferred from homology"/>
<dbReference type="PANTHER" id="PTHR43776">
    <property type="entry name" value="TRANSPORT ATP-BINDING PROTEIN"/>
    <property type="match status" value="1"/>
</dbReference>
<comment type="subcellular location">
    <subcellularLocation>
        <location evidence="1">Cell inner membrane</location>
        <topology evidence="1">Peripheral membrane protein</topology>
    </subcellularLocation>
</comment>
<dbReference type="SMART" id="SM00382">
    <property type="entry name" value="AAA"/>
    <property type="match status" value="1"/>
</dbReference>